<dbReference type="OrthoDB" id="435593at2759"/>
<dbReference type="GO" id="GO:0005737">
    <property type="term" value="C:cytoplasm"/>
    <property type="evidence" value="ECO:0007669"/>
    <property type="project" value="TreeGrafter"/>
</dbReference>
<protein>
    <submittedName>
        <fullName evidence="2">ARM repeat-containing protein</fullName>
    </submittedName>
</protein>
<dbReference type="AlphaFoldDB" id="A0A165PFH1"/>
<dbReference type="InterPro" id="IPR057942">
    <property type="entry name" value="TPR_TNPO3_IPO13_3rd"/>
</dbReference>
<dbReference type="Pfam" id="PF24140">
    <property type="entry name" value="TPR_TNPO3_IPO13_3rd"/>
    <property type="match status" value="1"/>
</dbReference>
<dbReference type="InterPro" id="IPR058537">
    <property type="entry name" value="TPR_TNPO3_IPO13_4th"/>
</dbReference>
<dbReference type="InParanoid" id="A0A165PFH1"/>
<dbReference type="InterPro" id="IPR013598">
    <property type="entry name" value="Exportin-1/Importin-b-like"/>
</dbReference>
<dbReference type="Gene3D" id="1.25.10.10">
    <property type="entry name" value="Leucine-rich Repeat Variant"/>
    <property type="match status" value="1"/>
</dbReference>
<dbReference type="InterPro" id="IPR011989">
    <property type="entry name" value="ARM-like"/>
</dbReference>
<evidence type="ECO:0000313" key="3">
    <source>
        <dbReference type="Proteomes" id="UP000077266"/>
    </source>
</evidence>
<dbReference type="EMBL" id="KV425890">
    <property type="protein sequence ID" value="KZW02101.1"/>
    <property type="molecule type" value="Genomic_DNA"/>
</dbReference>
<dbReference type="SUPFAM" id="SSF48371">
    <property type="entry name" value="ARM repeat"/>
    <property type="match status" value="1"/>
</dbReference>
<dbReference type="FunCoup" id="A0A165PFH1">
    <property type="interactions" value="1117"/>
</dbReference>
<dbReference type="InterPro" id="IPR057941">
    <property type="entry name" value="TPR_TNPO3_IPO13_2nd"/>
</dbReference>
<sequence length="939" mass="104279">MASSQEATIQSIVAALGVFGGAPSKDALDQANTWLQDFQHSADAWDVCNTLLVTPTAPEQARFFAAQTFRAKVTYDLAQLDASLLLPLRDTLIAALETYAAGPRRIIVQLCLALSCFALQTAQWEQPVQDMIERFGKNPATVPVLLQFLKVLPEEIMDSHRIPITNEFYKERSAQLLTANANAVLELLAMYIQAQGITAPLQSQILLVVKSWIASGEILAGSLARTPIFDLAFDALASDPLFDAAVDTVCDIIHETQELDENMQVVERILPRLIALKPLLATSHDDPDRMRGYTRIFTEAGETYRTLLLDHTQTFYPIVEALAECTAYTDLDVVPITFTFWYRLAQSLGKRSTVPPLFIQAYQALVNITIRHLHFPADQSSMTLQELDDFRAFRHHIGDTLKDCCHVLGSEMCLKRAYELLTTAMTGAQTWQEVEAPLFSMRSMGAQMDVKDESVIPLIMDVIPQLPNHPRVRYSATLVIARYTEWLNLHPSYIPGLMTFVSAGFDDADSEVPAASSQAIFYMCKDCPTHLITFVPTLHTFIKTVGPKIVQDDMVQIYEAMAHVLVSMPMDECAQWLKTFSLEILHEVHAVVVKPGLAGRDELRRIADGLERLEAMLHVVRGWGDTLPPACRGTCGEIWTVFDQFLAKYGLHFPLADASSRVLRQGLQLFQDAVLPIVPSVMQRMTSSFETSGFACYLWINAKIMAQFGTEEAAEYRALYLDVFTRSSAKVVQLMQTKSTHELPDVLDDYINYLLQLSDHAPDVLFTLPGLSAGFHAAVEVLTSTRNDDAIGNALFVLRAILVHDSLRASPTAPPKWAGYATAIRSVFAEQHPQLIKNLLTGVVDDFPHETLHTVSVILSAMAAIWPNELAACLASSLEAMPTKAVAPAAKAMFLNQVTVALRAGDQNAVKNALMTLVRESRKTKDRRHAFSQYDSSQY</sequence>
<evidence type="ECO:0000313" key="2">
    <source>
        <dbReference type="EMBL" id="KZW02101.1"/>
    </source>
</evidence>
<feature type="domain" description="Importin N-terminal" evidence="1">
    <location>
        <begin position="31"/>
        <end position="98"/>
    </location>
</feature>
<dbReference type="Pfam" id="PF03810">
    <property type="entry name" value="IBN_N"/>
    <property type="match status" value="1"/>
</dbReference>
<dbReference type="InterPro" id="IPR051345">
    <property type="entry name" value="Importin_beta-like_NTR"/>
</dbReference>
<dbReference type="PANTHER" id="PTHR12363:SF53">
    <property type="entry name" value="MRNA TRANSPORT REGULATOR MTR10"/>
    <property type="match status" value="1"/>
</dbReference>
<organism evidence="2 3">
    <name type="scientific">Exidia glandulosa HHB12029</name>
    <dbReference type="NCBI Taxonomy" id="1314781"/>
    <lineage>
        <taxon>Eukaryota</taxon>
        <taxon>Fungi</taxon>
        <taxon>Dikarya</taxon>
        <taxon>Basidiomycota</taxon>
        <taxon>Agaricomycotina</taxon>
        <taxon>Agaricomycetes</taxon>
        <taxon>Auriculariales</taxon>
        <taxon>Exidiaceae</taxon>
        <taxon>Exidia</taxon>
    </lineage>
</organism>
<dbReference type="Pfam" id="PF08389">
    <property type="entry name" value="Xpo1"/>
    <property type="match status" value="1"/>
</dbReference>
<dbReference type="Pfam" id="PF24139">
    <property type="entry name" value="TPR_TNPO3_IPO13_4th"/>
    <property type="match status" value="1"/>
</dbReference>
<dbReference type="Proteomes" id="UP000077266">
    <property type="component" value="Unassembled WGS sequence"/>
</dbReference>
<dbReference type="GO" id="GO:0006606">
    <property type="term" value="P:protein import into nucleus"/>
    <property type="evidence" value="ECO:0007669"/>
    <property type="project" value="TreeGrafter"/>
</dbReference>
<proteinExistence type="predicted"/>
<name>A0A165PFH1_EXIGL</name>
<dbReference type="PANTHER" id="PTHR12363">
    <property type="entry name" value="TRANSPORTIN 3 AND IMPORTIN 13"/>
    <property type="match status" value="1"/>
</dbReference>
<accession>A0A165PFH1</accession>
<gene>
    <name evidence="2" type="ORF">EXIGLDRAFT_602249</name>
</gene>
<reference evidence="2 3" key="1">
    <citation type="journal article" date="2016" name="Mol. Biol. Evol.">
        <title>Comparative Genomics of Early-Diverging Mushroom-Forming Fungi Provides Insights into the Origins of Lignocellulose Decay Capabilities.</title>
        <authorList>
            <person name="Nagy L.G."/>
            <person name="Riley R."/>
            <person name="Tritt A."/>
            <person name="Adam C."/>
            <person name="Daum C."/>
            <person name="Floudas D."/>
            <person name="Sun H."/>
            <person name="Yadav J.S."/>
            <person name="Pangilinan J."/>
            <person name="Larsson K.H."/>
            <person name="Matsuura K."/>
            <person name="Barry K."/>
            <person name="Labutti K."/>
            <person name="Kuo R."/>
            <person name="Ohm R.A."/>
            <person name="Bhattacharya S.S."/>
            <person name="Shirouzu T."/>
            <person name="Yoshinaga Y."/>
            <person name="Martin F.M."/>
            <person name="Grigoriev I.V."/>
            <person name="Hibbett D.S."/>
        </authorList>
    </citation>
    <scope>NUCLEOTIDE SEQUENCE [LARGE SCALE GENOMIC DNA]</scope>
    <source>
        <strain evidence="2 3">HHB12029</strain>
    </source>
</reference>
<dbReference type="STRING" id="1314781.A0A165PFH1"/>
<dbReference type="InterPro" id="IPR001494">
    <property type="entry name" value="Importin-beta_N"/>
</dbReference>
<dbReference type="Pfam" id="PF24138">
    <property type="entry name" value="TPR_TNPO3_IPO13_2nd"/>
    <property type="match status" value="1"/>
</dbReference>
<dbReference type="PROSITE" id="PS50166">
    <property type="entry name" value="IMPORTIN_B_NT"/>
    <property type="match status" value="1"/>
</dbReference>
<keyword evidence="3" id="KW-1185">Reference proteome</keyword>
<evidence type="ECO:0000259" key="1">
    <source>
        <dbReference type="PROSITE" id="PS50166"/>
    </source>
</evidence>
<dbReference type="GO" id="GO:0031267">
    <property type="term" value="F:small GTPase binding"/>
    <property type="evidence" value="ECO:0007669"/>
    <property type="project" value="InterPro"/>
</dbReference>
<dbReference type="InterPro" id="IPR016024">
    <property type="entry name" value="ARM-type_fold"/>
</dbReference>